<sequence>MSDFCHHVVRSWHLCINYLSEVLCGTGQPLKKEHFSNQGNCCRHLMYLFSMILINHYLCHVISYHIVLGLSYHIRWRRDKNIQ</sequence>
<keyword evidence="3" id="KW-1185">Reference proteome</keyword>
<comment type="caution">
    <text evidence="2">The sequence shown here is derived from an EMBL/GenBank/DDBJ whole genome shotgun (WGS) entry which is preliminary data.</text>
</comment>
<evidence type="ECO:0000256" key="1">
    <source>
        <dbReference type="SAM" id="Phobius"/>
    </source>
</evidence>
<keyword evidence="1" id="KW-1133">Transmembrane helix</keyword>
<evidence type="ECO:0000313" key="2">
    <source>
        <dbReference type="EMBL" id="KAJ8033406.1"/>
    </source>
</evidence>
<feature type="transmembrane region" description="Helical" evidence="1">
    <location>
        <begin position="45"/>
        <end position="70"/>
    </location>
</feature>
<evidence type="ECO:0000313" key="3">
    <source>
        <dbReference type="Proteomes" id="UP001152320"/>
    </source>
</evidence>
<organism evidence="2 3">
    <name type="scientific">Holothuria leucospilota</name>
    <name type="common">Black long sea cucumber</name>
    <name type="synonym">Mertensiothuria leucospilota</name>
    <dbReference type="NCBI Taxonomy" id="206669"/>
    <lineage>
        <taxon>Eukaryota</taxon>
        <taxon>Metazoa</taxon>
        <taxon>Echinodermata</taxon>
        <taxon>Eleutherozoa</taxon>
        <taxon>Echinozoa</taxon>
        <taxon>Holothuroidea</taxon>
        <taxon>Aspidochirotacea</taxon>
        <taxon>Aspidochirotida</taxon>
        <taxon>Holothuriidae</taxon>
        <taxon>Holothuria</taxon>
    </lineage>
</organism>
<keyword evidence="1" id="KW-0472">Membrane</keyword>
<dbReference type="AlphaFoldDB" id="A0A9Q1H5T3"/>
<name>A0A9Q1H5T3_HOLLE</name>
<accession>A0A9Q1H5T3</accession>
<gene>
    <name evidence="2" type="ORF">HOLleu_23637</name>
</gene>
<dbReference type="EMBL" id="JAIZAY010000011">
    <property type="protein sequence ID" value="KAJ8033406.1"/>
    <property type="molecule type" value="Genomic_DNA"/>
</dbReference>
<keyword evidence="1" id="KW-0812">Transmembrane</keyword>
<proteinExistence type="predicted"/>
<dbReference type="Proteomes" id="UP001152320">
    <property type="component" value="Chromosome 11"/>
</dbReference>
<reference evidence="2" key="1">
    <citation type="submission" date="2021-10" db="EMBL/GenBank/DDBJ databases">
        <title>Tropical sea cucumber genome reveals ecological adaptation and Cuvierian tubules defense mechanism.</title>
        <authorList>
            <person name="Chen T."/>
        </authorList>
    </citation>
    <scope>NUCLEOTIDE SEQUENCE</scope>
    <source>
        <strain evidence="2">Nanhai2018</strain>
        <tissue evidence="2">Muscle</tissue>
    </source>
</reference>
<protein>
    <submittedName>
        <fullName evidence="2">Uncharacterized protein</fullName>
    </submittedName>
</protein>